<reference evidence="1" key="1">
    <citation type="journal article" date="2024" name="Syst. Appl. Microbiol.">
        <title>First single-strain enrichments of Electrothrix cable bacteria, description of E. aestuarii sp. nov. and E. rattekaaiensis sp. nov., and proposal of a cable bacteria taxonomy following the rules of the SeqCode.</title>
        <authorList>
            <person name="Plum-Jensen L.E."/>
            <person name="Schramm A."/>
            <person name="Marshall I.P.G."/>
        </authorList>
    </citation>
    <scope>NUCLEOTIDE SEQUENCE</scope>
    <source>
        <strain evidence="1">Rat1</strain>
    </source>
</reference>
<reference evidence="1" key="2">
    <citation type="submission" date="2024-06" db="EMBL/GenBank/DDBJ databases">
        <authorList>
            <person name="Plum-Jensen L.E."/>
            <person name="Schramm A."/>
            <person name="Marshall I.P.G."/>
        </authorList>
    </citation>
    <scope>NUCLEOTIDE SEQUENCE</scope>
    <source>
        <strain evidence="1">Rat1</strain>
    </source>
</reference>
<dbReference type="InterPro" id="IPR045944">
    <property type="entry name" value="DUF6364"/>
</dbReference>
<evidence type="ECO:0000313" key="1">
    <source>
        <dbReference type="EMBL" id="XCN72945.1"/>
    </source>
</evidence>
<sequence>MPKTRLNISIDYDLADFIKIYAKENRTTASEVITQFVLGLKRRTHRQHSETIISDPEFSQALTEVHDRIKDGSAQWHTFAEVFDE</sequence>
<organism evidence="1">
    <name type="scientific">Candidatus Electrothrix aestuarii</name>
    <dbReference type="NCBI Taxonomy" id="3062594"/>
    <lineage>
        <taxon>Bacteria</taxon>
        <taxon>Pseudomonadati</taxon>
        <taxon>Thermodesulfobacteriota</taxon>
        <taxon>Desulfobulbia</taxon>
        <taxon>Desulfobulbales</taxon>
        <taxon>Desulfobulbaceae</taxon>
        <taxon>Candidatus Electrothrix</taxon>
    </lineage>
</organism>
<name>A0AAU8LVT3_9BACT</name>
<dbReference type="KEGG" id="eaj:Q3M24_22145"/>
<dbReference type="AlphaFoldDB" id="A0AAU8LVT3"/>
<gene>
    <name evidence="1" type="ORF">Q3M24_22145</name>
</gene>
<dbReference type="EMBL" id="CP159373">
    <property type="protein sequence ID" value="XCN72945.1"/>
    <property type="molecule type" value="Genomic_DNA"/>
</dbReference>
<protein>
    <submittedName>
        <fullName evidence="1">DUF6364 family protein</fullName>
    </submittedName>
</protein>
<accession>A0AAU8LVT3</accession>
<dbReference type="Pfam" id="PF19891">
    <property type="entry name" value="DUF6364"/>
    <property type="match status" value="1"/>
</dbReference>
<proteinExistence type="predicted"/>